<dbReference type="CDD" id="cd18432">
    <property type="entry name" value="BRCT_PAXIP1_rpt6_like"/>
    <property type="match status" value="1"/>
</dbReference>
<evidence type="ECO:0000256" key="1">
    <source>
        <dbReference type="ARBA" id="ARBA00004123"/>
    </source>
</evidence>
<dbReference type="PROSITE" id="PS50172">
    <property type="entry name" value="BRCT"/>
    <property type="match status" value="1"/>
</dbReference>
<evidence type="ECO:0000256" key="4">
    <source>
        <dbReference type="SAM" id="MobiDB-lite"/>
    </source>
</evidence>
<dbReference type="EnsemblPlants" id="MELO3C015893.2.1">
    <property type="protein sequence ID" value="MELO3C015893.2.1"/>
    <property type="gene ID" value="MELO3C015893.2"/>
</dbReference>
<accession>A0A9I9DB92</accession>
<dbReference type="Gramene" id="MELO3C015893.2.1">
    <property type="protein sequence ID" value="MELO3C015893.2.1"/>
    <property type="gene ID" value="MELO3C015893.2"/>
</dbReference>
<feature type="region of interest" description="Disordered" evidence="4">
    <location>
        <begin position="528"/>
        <end position="557"/>
    </location>
</feature>
<dbReference type="PANTHER" id="PTHR23196">
    <property type="entry name" value="PAX TRANSCRIPTION ACTIVATION DOMAIN INTERACTING PROTEIN"/>
    <property type="match status" value="1"/>
</dbReference>
<feature type="region of interest" description="Disordered" evidence="4">
    <location>
        <begin position="413"/>
        <end position="433"/>
    </location>
</feature>
<keyword evidence="3" id="KW-0539">Nucleus</keyword>
<sequence length="869" mass="96584">MPMTSIANIQTPIVDLHSPSSSSVSDNDDSGGSFDDFELLQNTLPFEDIVGFDNRVVRLESPFNDTETVAGLDDCSENLCIPTFEYEDDVVLDSEDEGINGSRVIRVSSSLSRNEAEQEVKSDAQEENMALDFHSSDHKPCDAGEQVSSNCFNGLDVVKDSSQLSTRLSYCSSQEPGESTQVNAIVFVDHFVKLSTANVNPSQGLGQRKAARVQSPIVSRIKGPQSLAKRIGRKSIDETGNFEWVEILNQEAECNSFCKCKKSSSDLSNCRGRSCTTKHHNMAKLSNIGDCLLKRYEDEEEANAGIQFQTDSTASTLPHPRLEIYSLETEGMSNIEIENKSNEETNAKLVEGQFEFMDDERDAPDELDIGFSTQIAAEAMEALCYIPDNDNLANAWSPENALDSVSCSMKEHKPHLNSSYPQTIGGADGKSKRTLKSKRKLNAKCLNTSRVECECQELEAVLIAKSKAKKSRLALQGQSNYRKSPDESNYSATPSNLLSETGSCQLSQRGLTIGDQITTRLMVDLWSHPRGRRTPRNIQSHPNRSKNQNNTSLAVDGSCNNSILMKNGKVGRNSNSKSTVVIRRINPNVLYGFLQSRFSNTLCFTAGKCTSRSRSKFEVYHNTSRSIMLPQSSSKELARLGVSESMPDLKWKDLRRRRTMALVRVCFSQHLDVVTLKQQKKVVLQLGISIASSSVDATHFVADKFVRTRNMLEAIALGKPVVTPSWLESCGQASCFIDEKNYILRDTKKEKEIGFSLPVSLSRATLCPLLQGFKVLVTQNIRPGKEIIASLVKMSQGETIERSQIFTGKNEKFPDNLLILSCEEDYADCVHFLKKGAKVYSSELLLNGIVIQKLENKRHELFTDSTKRF</sequence>
<protein>
    <recommendedName>
        <fullName evidence="5">BRCT domain-containing protein</fullName>
    </recommendedName>
</protein>
<evidence type="ECO:0000259" key="5">
    <source>
        <dbReference type="PROSITE" id="PS50172"/>
    </source>
</evidence>
<dbReference type="SMART" id="SM00292">
    <property type="entry name" value="BRCT"/>
    <property type="match status" value="1"/>
</dbReference>
<dbReference type="CDD" id="cd17744">
    <property type="entry name" value="BRCT_MDC1_rpt1"/>
    <property type="match status" value="1"/>
</dbReference>
<organism evidence="6">
    <name type="scientific">Cucumis melo</name>
    <name type="common">Muskmelon</name>
    <dbReference type="NCBI Taxonomy" id="3656"/>
    <lineage>
        <taxon>Eukaryota</taxon>
        <taxon>Viridiplantae</taxon>
        <taxon>Streptophyta</taxon>
        <taxon>Embryophyta</taxon>
        <taxon>Tracheophyta</taxon>
        <taxon>Spermatophyta</taxon>
        <taxon>Magnoliopsida</taxon>
        <taxon>eudicotyledons</taxon>
        <taxon>Gunneridae</taxon>
        <taxon>Pentapetalae</taxon>
        <taxon>rosids</taxon>
        <taxon>fabids</taxon>
        <taxon>Cucurbitales</taxon>
        <taxon>Cucurbitaceae</taxon>
        <taxon>Benincaseae</taxon>
        <taxon>Cucumis</taxon>
    </lineage>
</organism>
<evidence type="ECO:0000313" key="6">
    <source>
        <dbReference type="EnsemblPlants" id="MELO3C015893.2.1"/>
    </source>
</evidence>
<evidence type="ECO:0000256" key="2">
    <source>
        <dbReference type="ARBA" id="ARBA00022763"/>
    </source>
</evidence>
<dbReference type="GO" id="GO:0005634">
    <property type="term" value="C:nucleus"/>
    <property type="evidence" value="ECO:0007669"/>
    <property type="project" value="UniProtKB-SubCell"/>
</dbReference>
<dbReference type="PANTHER" id="PTHR23196:SF1">
    <property type="entry name" value="PAX-INTERACTING PROTEIN 1"/>
    <property type="match status" value="1"/>
</dbReference>
<dbReference type="InterPro" id="IPR051579">
    <property type="entry name" value="DDR_Transcriptional_Reg"/>
</dbReference>
<dbReference type="Gene3D" id="3.40.50.10190">
    <property type="entry name" value="BRCT domain"/>
    <property type="match status" value="2"/>
</dbReference>
<name>A0A9I9DB92_CUCME</name>
<feature type="compositionally biased region" description="Polar residues" evidence="4">
    <location>
        <begin position="536"/>
        <end position="557"/>
    </location>
</feature>
<dbReference type="GO" id="GO:0006974">
    <property type="term" value="P:DNA damage response"/>
    <property type="evidence" value="ECO:0007669"/>
    <property type="project" value="UniProtKB-KW"/>
</dbReference>
<proteinExistence type="predicted"/>
<dbReference type="InterPro" id="IPR001357">
    <property type="entry name" value="BRCT_dom"/>
</dbReference>
<dbReference type="SUPFAM" id="SSF52113">
    <property type="entry name" value="BRCT domain"/>
    <property type="match status" value="1"/>
</dbReference>
<dbReference type="Pfam" id="PF16589">
    <property type="entry name" value="BRCT_2"/>
    <property type="match status" value="1"/>
</dbReference>
<reference evidence="6" key="1">
    <citation type="submission" date="2023-03" db="UniProtKB">
        <authorList>
            <consortium name="EnsemblPlants"/>
        </authorList>
    </citation>
    <scope>IDENTIFICATION</scope>
</reference>
<keyword evidence="2" id="KW-0227">DNA damage</keyword>
<evidence type="ECO:0000256" key="3">
    <source>
        <dbReference type="ARBA" id="ARBA00023242"/>
    </source>
</evidence>
<dbReference type="Pfam" id="PF16770">
    <property type="entry name" value="RTT107_BRCT_5"/>
    <property type="match status" value="1"/>
</dbReference>
<comment type="subcellular location">
    <subcellularLocation>
        <location evidence="1">Nucleus</location>
    </subcellularLocation>
</comment>
<feature type="compositionally biased region" description="Polar residues" evidence="4">
    <location>
        <begin position="476"/>
        <end position="496"/>
    </location>
</feature>
<dbReference type="InterPro" id="IPR036420">
    <property type="entry name" value="BRCT_dom_sf"/>
</dbReference>
<dbReference type="AlphaFoldDB" id="A0A9I9DB92"/>
<feature type="region of interest" description="Disordered" evidence="4">
    <location>
        <begin position="473"/>
        <end position="496"/>
    </location>
</feature>
<feature type="domain" description="BRCT" evidence="5">
    <location>
        <begin position="680"/>
        <end position="744"/>
    </location>
</feature>